<dbReference type="GO" id="GO:0016301">
    <property type="term" value="F:kinase activity"/>
    <property type="evidence" value="ECO:0007669"/>
    <property type="project" value="UniProtKB-KW"/>
</dbReference>
<keyword evidence="2" id="KW-0675">Receptor</keyword>
<reference evidence="2" key="1">
    <citation type="submission" date="2020-06" db="EMBL/GenBank/DDBJ databases">
        <authorList>
            <consortium name="Plant Systems Biology data submission"/>
        </authorList>
    </citation>
    <scope>NUCLEOTIDE SEQUENCE</scope>
    <source>
        <strain evidence="2">D6</strain>
    </source>
</reference>
<keyword evidence="2" id="KW-0808">Transferase</keyword>
<feature type="region of interest" description="Disordered" evidence="1">
    <location>
        <begin position="123"/>
        <end position="147"/>
    </location>
</feature>
<name>A0A9N8F3E1_9STRA</name>
<dbReference type="PANTHER" id="PTHR34723">
    <property type="entry name" value="PROTEIN CBG17025"/>
    <property type="match status" value="1"/>
</dbReference>
<feature type="region of interest" description="Disordered" evidence="1">
    <location>
        <begin position="628"/>
        <end position="647"/>
    </location>
</feature>
<protein>
    <submittedName>
        <fullName evidence="2">Receptor-like protein kinase</fullName>
    </submittedName>
</protein>
<feature type="compositionally biased region" description="Low complexity" evidence="1">
    <location>
        <begin position="357"/>
        <end position="393"/>
    </location>
</feature>
<keyword evidence="2" id="KW-0418">Kinase</keyword>
<comment type="caution">
    <text evidence="2">The sequence shown here is derived from an EMBL/GenBank/DDBJ whole genome shotgun (WGS) entry which is preliminary data.</text>
</comment>
<dbReference type="Proteomes" id="UP001153069">
    <property type="component" value="Unassembled WGS sequence"/>
</dbReference>
<feature type="compositionally biased region" description="Low complexity" evidence="1">
    <location>
        <begin position="305"/>
        <end position="338"/>
    </location>
</feature>
<evidence type="ECO:0000313" key="3">
    <source>
        <dbReference type="Proteomes" id="UP001153069"/>
    </source>
</evidence>
<organism evidence="2 3">
    <name type="scientific">Seminavis robusta</name>
    <dbReference type="NCBI Taxonomy" id="568900"/>
    <lineage>
        <taxon>Eukaryota</taxon>
        <taxon>Sar</taxon>
        <taxon>Stramenopiles</taxon>
        <taxon>Ochrophyta</taxon>
        <taxon>Bacillariophyta</taxon>
        <taxon>Bacillariophyceae</taxon>
        <taxon>Bacillariophycidae</taxon>
        <taxon>Naviculales</taxon>
        <taxon>Naviculaceae</taxon>
        <taxon>Seminavis</taxon>
    </lineage>
</organism>
<feature type="compositionally biased region" description="Low complexity" evidence="1">
    <location>
        <begin position="129"/>
        <end position="141"/>
    </location>
</feature>
<evidence type="ECO:0000256" key="1">
    <source>
        <dbReference type="SAM" id="MobiDB-lite"/>
    </source>
</evidence>
<proteinExistence type="predicted"/>
<feature type="compositionally biased region" description="Pro residues" evidence="1">
    <location>
        <begin position="632"/>
        <end position="647"/>
    </location>
</feature>
<dbReference type="AlphaFoldDB" id="A0A9N8F3E1"/>
<accession>A0A9N8F3E1</accession>
<feature type="region of interest" description="Disordered" evidence="1">
    <location>
        <begin position="293"/>
        <end position="393"/>
    </location>
</feature>
<keyword evidence="3" id="KW-1185">Reference proteome</keyword>
<dbReference type="EMBL" id="CAICTM010002938">
    <property type="protein sequence ID" value="CAB9530581.1"/>
    <property type="molecule type" value="Genomic_DNA"/>
</dbReference>
<dbReference type="PANTHER" id="PTHR34723:SF10">
    <property type="match status" value="1"/>
</dbReference>
<gene>
    <name evidence="2" type="ORF">SEMRO_2940_G340700.1</name>
</gene>
<sequence length="647" mass="67652">MNDGAPVASHFSEDQGITVRSDILDLGIEATVDDVEVTSVIFTIRNIASSAFGEQGSADWDLGVFWRPPDDWGVTIQVTATPYKGNVAGTPLVVLITVYPPSASPSSVPSAVPSDVPSFGPSNYPSIGPSDVPSTSPSVVPSVPPSSVPSIVPSGQPSLFPSSVAPSFAPSGAFTILNVYVHEALVGGERVGNFAQFSAEGRFVTSASYLALSADVAADASVTKVLFEISGRGTAEVTDDSIFDDTLWNYGLFWSSDEGGSTFDVKVTPFRGEVRGAHLEVQIIVDYSPAPSQATMVPSVPPSSVPSDVPSFGPSDTPSTSPSTLPSSVPSTAPSETPSTPPSTIPSLLPSTPPSSVPSFVPSASSSVPSSMPSNPPVSRHSTPPSYAPSASPSRAFTIESLTLYTDGDHMSPLGPSFQRVAQTRFVPSGTEIVGIFATVNDGSLGTVRFKIEDVTSTTEFRSSSNINIWDLGDSIWDGEDEPVVVSVTATPIYHDNTEGTSLTVYITLKPPPIVDSFTLYYGGQTLNQVITGNTIVLPSSAIGVWADVIGGQPGLVEFELVGGRYDGSLTLDSPNIFNNWDYGRFLDGTEVPGTQISITATPYVNTTSTHRVNWVTGRSLSVFITVGDAPTNPPPSTDPPPTIDPP</sequence>
<evidence type="ECO:0000313" key="2">
    <source>
        <dbReference type="EMBL" id="CAB9530581.1"/>
    </source>
</evidence>